<evidence type="ECO:0000256" key="5">
    <source>
        <dbReference type="ARBA" id="ARBA00022977"/>
    </source>
</evidence>
<reference evidence="13 14" key="1">
    <citation type="submission" date="2016-11" db="EMBL/GenBank/DDBJ databases">
        <authorList>
            <person name="Jaros S."/>
            <person name="Januszkiewicz K."/>
            <person name="Wedrychowicz H."/>
        </authorList>
    </citation>
    <scope>NUCLEOTIDE SEQUENCE [LARGE SCALE GENOMIC DNA]</scope>
    <source>
        <strain evidence="13 14">DSM 26892</strain>
    </source>
</reference>
<evidence type="ECO:0000259" key="12">
    <source>
        <dbReference type="Pfam" id="PF02581"/>
    </source>
</evidence>
<keyword evidence="2 9" id="KW-0808">Transferase</keyword>
<dbReference type="GO" id="GO:0009229">
    <property type="term" value="P:thiamine diphosphate biosynthetic process"/>
    <property type="evidence" value="ECO:0007669"/>
    <property type="project" value="UniProtKB-UniRule"/>
</dbReference>
<comment type="function">
    <text evidence="9">Condenses 4-methyl-5-(beta-hydroxyethyl)thiazole monophosphate (THZ-P) and 2-methyl-4-amino-5-hydroxymethyl pyrimidine pyrophosphate (HMP-PP) to form thiamine monophosphate (TMP).</text>
</comment>
<feature type="binding site" evidence="9">
    <location>
        <begin position="141"/>
        <end position="143"/>
    </location>
    <ligand>
        <name>2-[(2R,5Z)-2-carboxy-4-methylthiazol-5(2H)-ylidene]ethyl phosphate</name>
        <dbReference type="ChEBI" id="CHEBI:62899"/>
    </ligand>
</feature>
<dbReference type="Proteomes" id="UP000184040">
    <property type="component" value="Unassembled WGS sequence"/>
</dbReference>
<dbReference type="GO" id="GO:0000287">
    <property type="term" value="F:magnesium ion binding"/>
    <property type="evidence" value="ECO:0007669"/>
    <property type="project" value="UniProtKB-UniRule"/>
</dbReference>
<dbReference type="GO" id="GO:0004789">
    <property type="term" value="F:thiamine-phosphate diphosphorylase activity"/>
    <property type="evidence" value="ECO:0007669"/>
    <property type="project" value="UniProtKB-UniRule"/>
</dbReference>
<dbReference type="SUPFAM" id="SSF51391">
    <property type="entry name" value="Thiamin phosphate synthase"/>
    <property type="match status" value="1"/>
</dbReference>
<comment type="catalytic activity">
    <reaction evidence="7 9 10">
        <text>2-(2-carboxy-4-methylthiazol-5-yl)ethyl phosphate + 4-amino-2-methyl-5-(diphosphooxymethyl)pyrimidine + 2 H(+) = thiamine phosphate + CO2 + diphosphate</text>
        <dbReference type="Rhea" id="RHEA:47848"/>
        <dbReference type="ChEBI" id="CHEBI:15378"/>
        <dbReference type="ChEBI" id="CHEBI:16526"/>
        <dbReference type="ChEBI" id="CHEBI:33019"/>
        <dbReference type="ChEBI" id="CHEBI:37575"/>
        <dbReference type="ChEBI" id="CHEBI:57841"/>
        <dbReference type="ChEBI" id="CHEBI:62890"/>
        <dbReference type="EC" id="2.5.1.3"/>
    </reaction>
</comment>
<dbReference type="RefSeq" id="WP_214607533.1">
    <property type="nucleotide sequence ID" value="NZ_FQZA01000006.1"/>
</dbReference>
<accession>A0A1M6HTR2</accession>
<dbReference type="UniPathway" id="UPA00060">
    <property type="reaction ID" value="UER00141"/>
</dbReference>
<dbReference type="HAMAP" id="MF_00097">
    <property type="entry name" value="TMP_synthase"/>
    <property type="match status" value="1"/>
</dbReference>
<feature type="domain" description="Thiamine phosphate synthase/TenI" evidence="12">
    <location>
        <begin position="14"/>
        <end position="195"/>
    </location>
</feature>
<name>A0A1M6HTR2_9RHOB</name>
<dbReference type="PANTHER" id="PTHR20857:SF15">
    <property type="entry name" value="THIAMINE-PHOSPHATE SYNTHASE"/>
    <property type="match status" value="1"/>
</dbReference>
<evidence type="ECO:0000256" key="6">
    <source>
        <dbReference type="ARBA" id="ARBA00047334"/>
    </source>
</evidence>
<evidence type="ECO:0000313" key="13">
    <source>
        <dbReference type="EMBL" id="SHJ25585.1"/>
    </source>
</evidence>
<evidence type="ECO:0000256" key="8">
    <source>
        <dbReference type="ARBA" id="ARBA00047883"/>
    </source>
</evidence>
<dbReference type="EMBL" id="FQZA01000006">
    <property type="protein sequence ID" value="SHJ25585.1"/>
    <property type="molecule type" value="Genomic_DNA"/>
</dbReference>
<evidence type="ECO:0000256" key="2">
    <source>
        <dbReference type="ARBA" id="ARBA00022679"/>
    </source>
</evidence>
<dbReference type="InterPro" id="IPR034291">
    <property type="entry name" value="TMP_synthase"/>
</dbReference>
<dbReference type="InterPro" id="IPR013785">
    <property type="entry name" value="Aldolase_TIM"/>
</dbReference>
<gene>
    <name evidence="9" type="primary">thiE</name>
    <name evidence="13" type="ORF">SAMN04488012_106142</name>
</gene>
<evidence type="ECO:0000256" key="11">
    <source>
        <dbReference type="RuleBase" id="RU004253"/>
    </source>
</evidence>
<dbReference type="CDD" id="cd00564">
    <property type="entry name" value="TMP_TenI"/>
    <property type="match status" value="1"/>
</dbReference>
<organism evidence="13 14">
    <name type="scientific">Palleronia salina</name>
    <dbReference type="NCBI Taxonomy" id="313368"/>
    <lineage>
        <taxon>Bacteria</taxon>
        <taxon>Pseudomonadati</taxon>
        <taxon>Pseudomonadota</taxon>
        <taxon>Alphaproteobacteria</taxon>
        <taxon>Rhodobacterales</taxon>
        <taxon>Roseobacteraceae</taxon>
        <taxon>Palleronia</taxon>
    </lineage>
</organism>
<keyword evidence="3 9" id="KW-0479">Metal-binding</keyword>
<sequence>MAVSDDQLRRYLRLYLVTDPGLCPASELPARVRAAVDGGVTMVQLRDKDADTASRVRTASAIRAALEGTGVPLIVNDDPAAAIAAGADGVHIGQEDGDPVAVRRRIGPDRLLGLSCETPAHVASAADGGADHLGLGPVMATATKPGHAAPLGFDGLAAMAHATRLPNVAIGGLKAPHAGLVRDAGCDGMAVVSAILGAPDPRAAARDIIRNWREE</sequence>
<comment type="pathway">
    <text evidence="1 9 11">Cofactor biosynthesis; thiamine diphosphate biosynthesis; thiamine phosphate from 4-amino-2-methyl-5-diphosphomethylpyrimidine and 4-methyl-5-(2-phosphoethyl)-thiazole: step 1/1.</text>
</comment>
<dbReference type="GO" id="GO:0009228">
    <property type="term" value="P:thiamine biosynthetic process"/>
    <property type="evidence" value="ECO:0007669"/>
    <property type="project" value="UniProtKB-KW"/>
</dbReference>
<dbReference type="InterPro" id="IPR022998">
    <property type="entry name" value="ThiamineP_synth_TenI"/>
</dbReference>
<dbReference type="InterPro" id="IPR036206">
    <property type="entry name" value="ThiamineP_synth_sf"/>
</dbReference>
<comment type="catalytic activity">
    <reaction evidence="8 9 10">
        <text>2-[(2R,5Z)-2-carboxy-4-methylthiazol-5(2H)-ylidene]ethyl phosphate + 4-amino-2-methyl-5-(diphosphooxymethyl)pyrimidine + 2 H(+) = thiamine phosphate + CO2 + diphosphate</text>
        <dbReference type="Rhea" id="RHEA:47844"/>
        <dbReference type="ChEBI" id="CHEBI:15378"/>
        <dbReference type="ChEBI" id="CHEBI:16526"/>
        <dbReference type="ChEBI" id="CHEBI:33019"/>
        <dbReference type="ChEBI" id="CHEBI:37575"/>
        <dbReference type="ChEBI" id="CHEBI:57841"/>
        <dbReference type="ChEBI" id="CHEBI:62899"/>
        <dbReference type="EC" id="2.5.1.3"/>
    </reaction>
</comment>
<keyword evidence="4 9" id="KW-0460">Magnesium</keyword>
<evidence type="ECO:0000256" key="7">
    <source>
        <dbReference type="ARBA" id="ARBA00047851"/>
    </source>
</evidence>
<comment type="catalytic activity">
    <reaction evidence="6 9 10">
        <text>4-methyl-5-(2-phosphooxyethyl)-thiazole + 4-amino-2-methyl-5-(diphosphooxymethyl)pyrimidine + H(+) = thiamine phosphate + diphosphate</text>
        <dbReference type="Rhea" id="RHEA:22328"/>
        <dbReference type="ChEBI" id="CHEBI:15378"/>
        <dbReference type="ChEBI" id="CHEBI:33019"/>
        <dbReference type="ChEBI" id="CHEBI:37575"/>
        <dbReference type="ChEBI" id="CHEBI:57841"/>
        <dbReference type="ChEBI" id="CHEBI:58296"/>
        <dbReference type="EC" id="2.5.1.3"/>
    </reaction>
</comment>
<dbReference type="AlphaFoldDB" id="A0A1M6HTR2"/>
<comment type="cofactor">
    <cofactor evidence="9">
        <name>Mg(2+)</name>
        <dbReference type="ChEBI" id="CHEBI:18420"/>
    </cofactor>
    <text evidence="9">Binds 1 Mg(2+) ion per subunit.</text>
</comment>
<evidence type="ECO:0000256" key="9">
    <source>
        <dbReference type="HAMAP-Rule" id="MF_00097"/>
    </source>
</evidence>
<proteinExistence type="inferred from homology"/>
<feature type="binding site" evidence="9">
    <location>
        <position position="144"/>
    </location>
    <ligand>
        <name>4-amino-2-methyl-5-(diphosphooxymethyl)pyrimidine</name>
        <dbReference type="ChEBI" id="CHEBI:57841"/>
    </ligand>
</feature>
<feature type="binding site" evidence="9">
    <location>
        <position position="76"/>
    </location>
    <ligand>
        <name>4-amino-2-methyl-5-(diphosphooxymethyl)pyrimidine</name>
        <dbReference type="ChEBI" id="CHEBI:57841"/>
    </ligand>
</feature>
<evidence type="ECO:0000256" key="3">
    <source>
        <dbReference type="ARBA" id="ARBA00022723"/>
    </source>
</evidence>
<evidence type="ECO:0000256" key="4">
    <source>
        <dbReference type="ARBA" id="ARBA00022842"/>
    </source>
</evidence>
<feature type="binding site" evidence="9">
    <location>
        <begin position="44"/>
        <end position="48"/>
    </location>
    <ligand>
        <name>4-amino-2-methyl-5-(diphosphooxymethyl)pyrimidine</name>
        <dbReference type="ChEBI" id="CHEBI:57841"/>
    </ligand>
</feature>
<comment type="similarity">
    <text evidence="9 10">Belongs to the thiamine-phosphate synthase family.</text>
</comment>
<feature type="binding site" evidence="9">
    <location>
        <position position="172"/>
    </location>
    <ligand>
        <name>2-[(2R,5Z)-2-carboxy-4-methylthiazol-5(2H)-ylidene]ethyl phosphate</name>
        <dbReference type="ChEBI" id="CHEBI:62899"/>
    </ligand>
</feature>
<feature type="binding site" evidence="9">
    <location>
        <position position="77"/>
    </location>
    <ligand>
        <name>Mg(2+)</name>
        <dbReference type="ChEBI" id="CHEBI:18420"/>
    </ligand>
</feature>
<dbReference type="Gene3D" id="3.20.20.70">
    <property type="entry name" value="Aldolase class I"/>
    <property type="match status" value="1"/>
</dbReference>
<dbReference type="NCBIfam" id="TIGR00693">
    <property type="entry name" value="thiE"/>
    <property type="match status" value="1"/>
</dbReference>
<dbReference type="Pfam" id="PF02581">
    <property type="entry name" value="TMP-TENI"/>
    <property type="match status" value="1"/>
</dbReference>
<evidence type="ECO:0000313" key="14">
    <source>
        <dbReference type="Proteomes" id="UP000184040"/>
    </source>
</evidence>
<evidence type="ECO:0000256" key="1">
    <source>
        <dbReference type="ARBA" id="ARBA00005165"/>
    </source>
</evidence>
<evidence type="ECO:0000256" key="10">
    <source>
        <dbReference type="RuleBase" id="RU003826"/>
    </source>
</evidence>
<feature type="binding site" evidence="9">
    <location>
        <position position="96"/>
    </location>
    <ligand>
        <name>Mg(2+)</name>
        <dbReference type="ChEBI" id="CHEBI:18420"/>
    </ligand>
</feature>
<feature type="binding site" evidence="9">
    <location>
        <position position="115"/>
    </location>
    <ligand>
        <name>4-amino-2-methyl-5-(diphosphooxymethyl)pyrimidine</name>
        <dbReference type="ChEBI" id="CHEBI:57841"/>
    </ligand>
</feature>
<keyword evidence="14" id="KW-1185">Reference proteome</keyword>
<feature type="binding site" evidence="9">
    <location>
        <begin position="192"/>
        <end position="193"/>
    </location>
    <ligand>
        <name>2-[(2R,5Z)-2-carboxy-4-methylthiazol-5(2H)-ylidene]ethyl phosphate</name>
        <dbReference type="ChEBI" id="CHEBI:62899"/>
    </ligand>
</feature>
<protein>
    <recommendedName>
        <fullName evidence="9">Thiamine-phosphate synthase</fullName>
        <shortName evidence="9">TP synthase</shortName>
        <shortName evidence="9">TPS</shortName>
        <ecNumber evidence="9">2.5.1.3</ecNumber>
    </recommendedName>
    <alternativeName>
        <fullName evidence="9">Thiamine-phosphate pyrophosphorylase</fullName>
        <shortName evidence="9">TMP pyrophosphorylase</shortName>
        <shortName evidence="9">TMP-PPase</shortName>
    </alternativeName>
</protein>
<dbReference type="GO" id="GO:0005737">
    <property type="term" value="C:cytoplasm"/>
    <property type="evidence" value="ECO:0007669"/>
    <property type="project" value="TreeGrafter"/>
</dbReference>
<dbReference type="STRING" id="313368.SAMN04488012_106142"/>
<dbReference type="PANTHER" id="PTHR20857">
    <property type="entry name" value="THIAMINE-PHOSPHATE PYROPHOSPHORYLASE"/>
    <property type="match status" value="1"/>
</dbReference>
<dbReference type="EC" id="2.5.1.3" evidence="9"/>
<keyword evidence="5 9" id="KW-0784">Thiamine biosynthesis</keyword>